<keyword evidence="1" id="KW-0813">Transport</keyword>
<protein>
    <submittedName>
        <fullName evidence="1">Sugar transporter-like protein</fullName>
    </submittedName>
</protein>
<organism evidence="1">
    <name type="scientific">Phakopsora pachyrhizi</name>
    <name type="common">Asian soybean rust disease fungus</name>
    <dbReference type="NCBI Taxonomy" id="170000"/>
    <lineage>
        <taxon>Eukaryota</taxon>
        <taxon>Fungi</taxon>
        <taxon>Dikarya</taxon>
        <taxon>Basidiomycota</taxon>
        <taxon>Pucciniomycotina</taxon>
        <taxon>Pucciniomycetes</taxon>
        <taxon>Pucciniales</taxon>
        <taxon>Phakopsoraceae</taxon>
        <taxon>Phakopsora</taxon>
    </lineage>
</organism>
<dbReference type="EMBL" id="KT246535">
    <property type="protein sequence ID" value="ALL40626.1"/>
    <property type="molecule type" value="mRNA"/>
</dbReference>
<reference evidence="1" key="1">
    <citation type="submission" date="2015-07" db="EMBL/GenBank/DDBJ databases">
        <title>Elucidating the P. pachyrhizi secretome and potential effectors.</title>
        <authorList>
            <person name="de Carvalho M.C.C.G."/>
            <person name="Nascimento L.C."/>
            <person name="Darben L.M."/>
            <person name="Polizel-Podanosqui A.M."/>
            <person name="Lopes-Caitar V.S."/>
            <person name="Rocha C.S."/>
            <person name="Qi M."/>
            <person name="Carazolle M."/>
            <person name="Kuwahara M.K."/>
            <person name="Pereira G.A.G."/>
            <person name="Abdelnoor R.V."/>
            <person name="Whitham S.A."/>
            <person name="Marcelino-Guimaraes F.C."/>
        </authorList>
    </citation>
    <scope>NUCLEOTIDE SEQUENCE</scope>
</reference>
<sequence>MLPKIIKIQRQPKFSVLEQLVAFELQLKFDSRGQATRVTTS</sequence>
<dbReference type="AlphaFoldDB" id="A0A0S1MIC2"/>
<accession>A0A0S1MIC2</accession>
<proteinExistence type="evidence at transcript level"/>
<keyword evidence="1" id="KW-0762">Sugar transport</keyword>
<name>A0A0S1MIC2_PHAPC</name>
<evidence type="ECO:0000313" key="1">
    <source>
        <dbReference type="EMBL" id="ALL40626.1"/>
    </source>
</evidence>